<dbReference type="EMBL" id="MCIF01000002">
    <property type="protein sequence ID" value="RAQ94351.1"/>
    <property type="molecule type" value="Genomic_DNA"/>
</dbReference>
<dbReference type="InterPro" id="IPR002293">
    <property type="entry name" value="AA/rel_permease1"/>
</dbReference>
<comment type="subcellular location">
    <subcellularLocation>
        <location evidence="1">Cell membrane</location>
        <topology evidence="1">Multi-pass membrane protein</topology>
    </subcellularLocation>
</comment>
<keyword evidence="3 6" id="KW-0812">Transmembrane</keyword>
<organism evidence="7 8">
    <name type="scientific">Thermogemmatispora tikiterensis</name>
    <dbReference type="NCBI Taxonomy" id="1825093"/>
    <lineage>
        <taxon>Bacteria</taxon>
        <taxon>Bacillati</taxon>
        <taxon>Chloroflexota</taxon>
        <taxon>Ktedonobacteria</taxon>
        <taxon>Thermogemmatisporales</taxon>
        <taxon>Thermogemmatisporaceae</taxon>
        <taxon>Thermogemmatispora</taxon>
    </lineage>
</organism>
<evidence type="ECO:0000256" key="4">
    <source>
        <dbReference type="ARBA" id="ARBA00022989"/>
    </source>
</evidence>
<dbReference type="PANTHER" id="PTHR42770:SF7">
    <property type="entry name" value="MEMBRANE PROTEIN"/>
    <property type="match status" value="1"/>
</dbReference>
<feature type="transmembrane region" description="Helical" evidence="6">
    <location>
        <begin position="449"/>
        <end position="472"/>
    </location>
</feature>
<evidence type="ECO:0000256" key="2">
    <source>
        <dbReference type="ARBA" id="ARBA00022475"/>
    </source>
</evidence>
<feature type="transmembrane region" description="Helical" evidence="6">
    <location>
        <begin position="31"/>
        <end position="52"/>
    </location>
</feature>
<dbReference type="GO" id="GO:0005886">
    <property type="term" value="C:plasma membrane"/>
    <property type="evidence" value="ECO:0007669"/>
    <property type="project" value="UniProtKB-SubCell"/>
</dbReference>
<dbReference type="OrthoDB" id="138827at2"/>
<feature type="transmembrane region" description="Helical" evidence="6">
    <location>
        <begin position="59"/>
        <end position="82"/>
    </location>
</feature>
<evidence type="ECO:0000313" key="7">
    <source>
        <dbReference type="EMBL" id="RAQ94351.1"/>
    </source>
</evidence>
<dbReference type="GO" id="GO:0022857">
    <property type="term" value="F:transmembrane transporter activity"/>
    <property type="evidence" value="ECO:0007669"/>
    <property type="project" value="InterPro"/>
</dbReference>
<dbReference type="RefSeq" id="WP_112426181.1">
    <property type="nucleotide sequence ID" value="NZ_MCIF01000002.1"/>
</dbReference>
<feature type="transmembrane region" description="Helical" evidence="6">
    <location>
        <begin position="234"/>
        <end position="258"/>
    </location>
</feature>
<feature type="transmembrane region" description="Helical" evidence="6">
    <location>
        <begin position="102"/>
        <end position="120"/>
    </location>
</feature>
<sequence length="525" mass="57156">MSTVSKGAAGTTTHFVRNATGLVRELSPFDAFNLVFSAVLIPVGITQVFSFAPTFWPGANVLVSFLLSLPLVFCFGMVYLYFTVAMPRSGGDYVWVSRVLGPGIGFLTNLTLTFVFTTWISFNFTTMLTLLGPSLGFVAGFTWAPDQLTQFLIATALTVIFAGLMVLGARRVARYMLVMFVVVWLGMLVWLIGLAITDHSAFVSNFNAHSGTTLATAVSAAAKAGFSSGAGLDWAGTIFAMIYAFQVFTGFQWTGYFAGEIKNVRRTATFSILGALLISALLYVLGSALIYRTYGSEFSSLVYLGFNVSPSPLSFAPYLPSLVKFLSLPTFLQVFVTACFVLSVLWWTPTGFMIATRNLFAWSFDRLAPAGVAEVSERLHTPVIATVVIALWIELLNYLNIYQGLSALLINVIAVMALAFIAVALAAILMPFIRPALFEEAPAMVRTRLLGIPVLTLVGVVMLLSWAFVLYVTFTTTAFGKVSLLSMAEAFAVPVLGLIYYLIVRLIRQRQGIQLSAAFREIPPE</sequence>
<keyword evidence="4 6" id="KW-1133">Transmembrane helix</keyword>
<gene>
    <name evidence="7" type="ORF">A4R35_02325</name>
</gene>
<dbReference type="PANTHER" id="PTHR42770">
    <property type="entry name" value="AMINO ACID TRANSPORTER-RELATED"/>
    <property type="match status" value="1"/>
</dbReference>
<keyword evidence="8" id="KW-1185">Reference proteome</keyword>
<feature type="transmembrane region" description="Helical" evidence="6">
    <location>
        <begin position="175"/>
        <end position="196"/>
    </location>
</feature>
<dbReference type="Gene3D" id="1.20.1740.10">
    <property type="entry name" value="Amino acid/polyamine transporter I"/>
    <property type="match status" value="1"/>
</dbReference>
<evidence type="ECO:0000256" key="3">
    <source>
        <dbReference type="ARBA" id="ARBA00022692"/>
    </source>
</evidence>
<dbReference type="PIRSF" id="PIRSF006060">
    <property type="entry name" value="AA_transporter"/>
    <property type="match status" value="1"/>
</dbReference>
<feature type="transmembrane region" description="Helical" evidence="6">
    <location>
        <begin position="150"/>
        <end position="168"/>
    </location>
</feature>
<comment type="caution">
    <text evidence="7">The sequence shown here is derived from an EMBL/GenBank/DDBJ whole genome shotgun (WGS) entry which is preliminary data.</text>
</comment>
<evidence type="ECO:0000256" key="1">
    <source>
        <dbReference type="ARBA" id="ARBA00004651"/>
    </source>
</evidence>
<keyword evidence="5 6" id="KW-0472">Membrane</keyword>
<feature type="transmembrane region" description="Helical" evidence="6">
    <location>
        <begin position="127"/>
        <end position="144"/>
    </location>
</feature>
<dbReference type="Pfam" id="PF13520">
    <property type="entry name" value="AA_permease_2"/>
    <property type="match status" value="1"/>
</dbReference>
<keyword evidence="2" id="KW-1003">Cell membrane</keyword>
<proteinExistence type="predicted"/>
<feature type="transmembrane region" description="Helical" evidence="6">
    <location>
        <begin position="408"/>
        <end position="429"/>
    </location>
</feature>
<evidence type="ECO:0000256" key="5">
    <source>
        <dbReference type="ARBA" id="ARBA00023136"/>
    </source>
</evidence>
<name>A0A328VC63_9CHLR</name>
<feature type="transmembrane region" description="Helical" evidence="6">
    <location>
        <begin position="484"/>
        <end position="504"/>
    </location>
</feature>
<protein>
    <submittedName>
        <fullName evidence="7">Amino acid permease</fullName>
    </submittedName>
</protein>
<dbReference type="InterPro" id="IPR050367">
    <property type="entry name" value="APC_superfamily"/>
</dbReference>
<dbReference type="Proteomes" id="UP000248706">
    <property type="component" value="Unassembled WGS sequence"/>
</dbReference>
<evidence type="ECO:0000313" key="8">
    <source>
        <dbReference type="Proteomes" id="UP000248706"/>
    </source>
</evidence>
<reference evidence="7 8" key="1">
    <citation type="submission" date="2016-08" db="EMBL/GenBank/DDBJ databases">
        <title>Analysis of Carbohydrate Active Enzymes in Thermogemmatispora T81 Reveals Carbohydrate Degradation Ability.</title>
        <authorList>
            <person name="Tomazini A."/>
            <person name="Lal S."/>
            <person name="Stott M."/>
            <person name="Henrissat B."/>
            <person name="Polikarpov I."/>
            <person name="Sparling R."/>
            <person name="Levin D.B."/>
        </authorList>
    </citation>
    <scope>NUCLEOTIDE SEQUENCE [LARGE SCALE GENOMIC DNA]</scope>
    <source>
        <strain evidence="7 8">T81</strain>
    </source>
</reference>
<evidence type="ECO:0000256" key="6">
    <source>
        <dbReference type="SAM" id="Phobius"/>
    </source>
</evidence>
<accession>A0A328VC63</accession>
<dbReference type="AlphaFoldDB" id="A0A328VC63"/>
<feature type="transmembrane region" description="Helical" evidence="6">
    <location>
        <begin position="383"/>
        <end position="402"/>
    </location>
</feature>
<feature type="transmembrane region" description="Helical" evidence="6">
    <location>
        <begin position="325"/>
        <end position="347"/>
    </location>
</feature>
<feature type="transmembrane region" description="Helical" evidence="6">
    <location>
        <begin position="270"/>
        <end position="291"/>
    </location>
</feature>